<evidence type="ECO:0000313" key="3">
    <source>
        <dbReference type="Proteomes" id="UP001303160"/>
    </source>
</evidence>
<evidence type="ECO:0000256" key="1">
    <source>
        <dbReference type="SAM" id="Phobius"/>
    </source>
</evidence>
<feature type="transmembrane region" description="Helical" evidence="1">
    <location>
        <begin position="146"/>
        <end position="167"/>
    </location>
</feature>
<protein>
    <submittedName>
        <fullName evidence="2">Uncharacterized protein</fullName>
    </submittedName>
</protein>
<name>A0AAN7AWQ3_9PEZI</name>
<keyword evidence="3" id="KW-1185">Reference proteome</keyword>
<comment type="caution">
    <text evidence="2">The sequence shown here is derived from an EMBL/GenBank/DDBJ whole genome shotgun (WGS) entry which is preliminary data.</text>
</comment>
<keyword evidence="1" id="KW-0812">Transmembrane</keyword>
<evidence type="ECO:0000313" key="2">
    <source>
        <dbReference type="EMBL" id="KAK4200200.1"/>
    </source>
</evidence>
<keyword evidence="1" id="KW-1133">Transmembrane helix</keyword>
<feature type="transmembrane region" description="Helical" evidence="1">
    <location>
        <begin position="12"/>
        <end position="33"/>
    </location>
</feature>
<keyword evidence="1" id="KW-0472">Membrane</keyword>
<sequence length="354" mass="38596">MLEARGRWVQVLLNTALAAVCVVCYLLLLTLYLNPSSYQIESIIRPDRGIIKPAAVVGLLSVILAASTSTLVTRCVEHSLWIRLVSGPSAGRAGFFGLARDGGLTVGEVRRLALWSTSAFQRLSYLVELDNGPDRRSMLLRPTGPLLIAAAIAVGPVLLTGISQSVATTTTTQDIPRLVDPWKSRLDVGNMKSLGRWERDNPATMAGLVAMNNFTAPVAPLCNNITDDERQTCSVKARTLSIRAECSGTNLADTDGVGLYVSNVTKLFCADQRDPSELCVKLDSDIYGAFTSGRYPCKPESRQACSYLDESGWARLLGAWVEGMYYVQKEWPNPINRVECLLTHGMITVMQDGH</sequence>
<organism evidence="2 3">
    <name type="scientific">Triangularia verruculosa</name>
    <dbReference type="NCBI Taxonomy" id="2587418"/>
    <lineage>
        <taxon>Eukaryota</taxon>
        <taxon>Fungi</taxon>
        <taxon>Dikarya</taxon>
        <taxon>Ascomycota</taxon>
        <taxon>Pezizomycotina</taxon>
        <taxon>Sordariomycetes</taxon>
        <taxon>Sordariomycetidae</taxon>
        <taxon>Sordariales</taxon>
        <taxon>Podosporaceae</taxon>
        <taxon>Triangularia</taxon>
    </lineage>
</organism>
<dbReference type="AlphaFoldDB" id="A0AAN7AWQ3"/>
<reference evidence="2" key="2">
    <citation type="submission" date="2023-05" db="EMBL/GenBank/DDBJ databases">
        <authorList>
            <consortium name="Lawrence Berkeley National Laboratory"/>
            <person name="Steindorff A."/>
            <person name="Hensen N."/>
            <person name="Bonometti L."/>
            <person name="Westerberg I."/>
            <person name="Brannstrom I.O."/>
            <person name="Guillou S."/>
            <person name="Cros-Aarteil S."/>
            <person name="Calhoun S."/>
            <person name="Haridas S."/>
            <person name="Kuo A."/>
            <person name="Mondo S."/>
            <person name="Pangilinan J."/>
            <person name="Riley R."/>
            <person name="Labutti K."/>
            <person name="Andreopoulos B."/>
            <person name="Lipzen A."/>
            <person name="Chen C."/>
            <person name="Yanf M."/>
            <person name="Daum C."/>
            <person name="Ng V."/>
            <person name="Clum A."/>
            <person name="Ohm R."/>
            <person name="Martin F."/>
            <person name="Silar P."/>
            <person name="Natvig D."/>
            <person name="Lalanne C."/>
            <person name="Gautier V."/>
            <person name="Ament-Velasquez S.L."/>
            <person name="Kruys A."/>
            <person name="Hutchinson M.I."/>
            <person name="Powell A.J."/>
            <person name="Barry K."/>
            <person name="Miller A.N."/>
            <person name="Grigoriev I.V."/>
            <person name="Debuchy R."/>
            <person name="Gladieux P."/>
            <person name="Thoren M.H."/>
            <person name="Johannesson H."/>
        </authorList>
    </citation>
    <scope>NUCLEOTIDE SEQUENCE</scope>
    <source>
        <strain evidence="2">CBS 315.58</strain>
    </source>
</reference>
<reference evidence="2" key="1">
    <citation type="journal article" date="2023" name="Mol. Phylogenet. Evol.">
        <title>Genome-scale phylogeny and comparative genomics of the fungal order Sordariales.</title>
        <authorList>
            <person name="Hensen N."/>
            <person name="Bonometti L."/>
            <person name="Westerberg I."/>
            <person name="Brannstrom I.O."/>
            <person name="Guillou S."/>
            <person name="Cros-Aarteil S."/>
            <person name="Calhoun S."/>
            <person name="Haridas S."/>
            <person name="Kuo A."/>
            <person name="Mondo S."/>
            <person name="Pangilinan J."/>
            <person name="Riley R."/>
            <person name="LaButti K."/>
            <person name="Andreopoulos B."/>
            <person name="Lipzen A."/>
            <person name="Chen C."/>
            <person name="Yan M."/>
            <person name="Daum C."/>
            <person name="Ng V."/>
            <person name="Clum A."/>
            <person name="Steindorff A."/>
            <person name="Ohm R.A."/>
            <person name="Martin F."/>
            <person name="Silar P."/>
            <person name="Natvig D.O."/>
            <person name="Lalanne C."/>
            <person name="Gautier V."/>
            <person name="Ament-Velasquez S.L."/>
            <person name="Kruys A."/>
            <person name="Hutchinson M.I."/>
            <person name="Powell A.J."/>
            <person name="Barry K."/>
            <person name="Miller A.N."/>
            <person name="Grigoriev I.V."/>
            <person name="Debuchy R."/>
            <person name="Gladieux P."/>
            <person name="Hiltunen Thoren M."/>
            <person name="Johannesson H."/>
        </authorList>
    </citation>
    <scope>NUCLEOTIDE SEQUENCE</scope>
    <source>
        <strain evidence="2">CBS 315.58</strain>
    </source>
</reference>
<gene>
    <name evidence="2" type="ORF">QBC40DRAFT_327045</name>
</gene>
<feature type="transmembrane region" description="Helical" evidence="1">
    <location>
        <begin position="53"/>
        <end position="73"/>
    </location>
</feature>
<proteinExistence type="predicted"/>
<accession>A0AAN7AWQ3</accession>
<dbReference type="EMBL" id="MU863922">
    <property type="protein sequence ID" value="KAK4200200.1"/>
    <property type="molecule type" value="Genomic_DNA"/>
</dbReference>
<dbReference type="Proteomes" id="UP001303160">
    <property type="component" value="Unassembled WGS sequence"/>
</dbReference>